<evidence type="ECO:0000313" key="3">
    <source>
        <dbReference type="RefSeq" id="XP_022330046.1"/>
    </source>
</evidence>
<feature type="signal peptide" evidence="1">
    <location>
        <begin position="1"/>
        <end position="21"/>
    </location>
</feature>
<evidence type="ECO:0000256" key="1">
    <source>
        <dbReference type="SAM" id="SignalP"/>
    </source>
</evidence>
<keyword evidence="2" id="KW-1185">Reference proteome</keyword>
<sequence>MNTKIVLKACVFCVLFVITIGLSDDEMMQAACAAVGPSSGFISAVRRRTCHGSHDESCETICRYATCSMRNIYGNQGSTSGTCFEAFHLYQKRNTLKNGETGKAAIAILRYGKPSCKSRTVCGPNYCCCRA</sequence>
<proteinExistence type="predicted"/>
<protein>
    <submittedName>
        <fullName evidence="3">Uncharacterized protein LOC111128609</fullName>
    </submittedName>
</protein>
<dbReference type="GeneID" id="111128609"/>
<keyword evidence="1" id="KW-0732">Signal</keyword>
<dbReference type="Proteomes" id="UP000694844">
    <property type="component" value="Chromosome 4"/>
</dbReference>
<organism evidence="2 3">
    <name type="scientific">Crassostrea virginica</name>
    <name type="common">Eastern oyster</name>
    <dbReference type="NCBI Taxonomy" id="6565"/>
    <lineage>
        <taxon>Eukaryota</taxon>
        <taxon>Metazoa</taxon>
        <taxon>Spiralia</taxon>
        <taxon>Lophotrochozoa</taxon>
        <taxon>Mollusca</taxon>
        <taxon>Bivalvia</taxon>
        <taxon>Autobranchia</taxon>
        <taxon>Pteriomorphia</taxon>
        <taxon>Ostreida</taxon>
        <taxon>Ostreoidea</taxon>
        <taxon>Ostreidae</taxon>
        <taxon>Crassostrea</taxon>
    </lineage>
</organism>
<feature type="chain" id="PRO_5034628194" evidence="1">
    <location>
        <begin position="22"/>
        <end position="131"/>
    </location>
</feature>
<evidence type="ECO:0000313" key="2">
    <source>
        <dbReference type="Proteomes" id="UP000694844"/>
    </source>
</evidence>
<dbReference type="OrthoDB" id="6152270at2759"/>
<name>A0A8B8DST1_CRAVI</name>
<reference evidence="3" key="1">
    <citation type="submission" date="2025-08" db="UniProtKB">
        <authorList>
            <consortium name="RefSeq"/>
        </authorList>
    </citation>
    <scope>IDENTIFICATION</scope>
    <source>
        <tissue evidence="3">Whole sample</tissue>
    </source>
</reference>
<accession>A0A8B8DST1</accession>
<dbReference type="RefSeq" id="XP_022330046.1">
    <property type="nucleotide sequence ID" value="XM_022474338.1"/>
</dbReference>
<dbReference type="KEGG" id="cvn:111128609"/>
<dbReference type="AlphaFoldDB" id="A0A8B8DST1"/>
<gene>
    <name evidence="3" type="primary">LOC111128609</name>
</gene>